<evidence type="ECO:0000256" key="1">
    <source>
        <dbReference type="SAM" id="MobiDB-lite"/>
    </source>
</evidence>
<sequence>MAEPPEPALRLTELSEDEPPGEAQVFSTPEMHIHETRRALALRLFWLVGVIAVLPVLALIFQRWTKFSDADFREVSTLFTPVVALASAAFGFFFGSDQRR</sequence>
<name>A0ABN2WES3_9ACTN</name>
<proteinExistence type="predicted"/>
<keyword evidence="4" id="KW-1185">Reference proteome</keyword>
<dbReference type="EMBL" id="BAAAPE010000013">
    <property type="protein sequence ID" value="GAA2090816.1"/>
    <property type="molecule type" value="Genomic_DNA"/>
</dbReference>
<evidence type="ECO:0000313" key="3">
    <source>
        <dbReference type="EMBL" id="GAA2090816.1"/>
    </source>
</evidence>
<evidence type="ECO:0000256" key="2">
    <source>
        <dbReference type="SAM" id="Phobius"/>
    </source>
</evidence>
<gene>
    <name evidence="3" type="ORF">GCM10009801_56050</name>
</gene>
<comment type="caution">
    <text evidence="3">The sequence shown here is derived from an EMBL/GenBank/DDBJ whole genome shotgun (WGS) entry which is preliminary data.</text>
</comment>
<dbReference type="Proteomes" id="UP001500016">
    <property type="component" value="Unassembled WGS sequence"/>
</dbReference>
<reference evidence="3 4" key="1">
    <citation type="journal article" date="2019" name="Int. J. Syst. Evol. Microbiol.">
        <title>The Global Catalogue of Microorganisms (GCM) 10K type strain sequencing project: providing services to taxonomists for standard genome sequencing and annotation.</title>
        <authorList>
            <consortium name="The Broad Institute Genomics Platform"/>
            <consortium name="The Broad Institute Genome Sequencing Center for Infectious Disease"/>
            <person name="Wu L."/>
            <person name="Ma J."/>
        </authorList>
    </citation>
    <scope>NUCLEOTIDE SEQUENCE [LARGE SCALE GENOMIC DNA]</scope>
    <source>
        <strain evidence="3 4">JCM 15478</strain>
    </source>
</reference>
<evidence type="ECO:0000313" key="4">
    <source>
        <dbReference type="Proteomes" id="UP001500016"/>
    </source>
</evidence>
<keyword evidence="2" id="KW-0812">Transmembrane</keyword>
<feature type="transmembrane region" description="Helical" evidence="2">
    <location>
        <begin position="44"/>
        <end position="64"/>
    </location>
</feature>
<keyword evidence="2" id="KW-0472">Membrane</keyword>
<organism evidence="3 4">
    <name type="scientific">Streptomyces albiaxialis</name>
    <dbReference type="NCBI Taxonomy" id="329523"/>
    <lineage>
        <taxon>Bacteria</taxon>
        <taxon>Bacillati</taxon>
        <taxon>Actinomycetota</taxon>
        <taxon>Actinomycetes</taxon>
        <taxon>Kitasatosporales</taxon>
        <taxon>Streptomycetaceae</taxon>
        <taxon>Streptomyces</taxon>
    </lineage>
</organism>
<feature type="transmembrane region" description="Helical" evidence="2">
    <location>
        <begin position="76"/>
        <end position="95"/>
    </location>
</feature>
<keyword evidence="2" id="KW-1133">Transmembrane helix</keyword>
<accession>A0ABN2WES3</accession>
<feature type="region of interest" description="Disordered" evidence="1">
    <location>
        <begin position="1"/>
        <end position="23"/>
    </location>
</feature>
<evidence type="ECO:0008006" key="5">
    <source>
        <dbReference type="Google" id="ProtNLM"/>
    </source>
</evidence>
<dbReference type="RefSeq" id="WP_344532073.1">
    <property type="nucleotide sequence ID" value="NZ_BAAAPE010000013.1"/>
</dbReference>
<protein>
    <recommendedName>
        <fullName evidence="5">ABC transporter permease</fullName>
    </recommendedName>
</protein>